<dbReference type="InterPro" id="IPR003737">
    <property type="entry name" value="GlcNAc_PI_deacetylase-related"/>
</dbReference>
<dbReference type="CDD" id="cd01399">
    <property type="entry name" value="GlcN6P_deaminase"/>
    <property type="match status" value="1"/>
</dbReference>
<dbReference type="PANTHER" id="PTHR42892:SF1">
    <property type="entry name" value="GLUCOSAMINE-6-PHOSPHATE ISOMERASE"/>
    <property type="match status" value="1"/>
</dbReference>
<keyword evidence="4" id="KW-0413">Isomerase</keyword>
<dbReference type="Gene3D" id="3.40.50.10320">
    <property type="entry name" value="LmbE-like"/>
    <property type="match status" value="1"/>
</dbReference>
<dbReference type="OMA" id="THRVCLK"/>
<dbReference type="GO" id="GO:0005975">
    <property type="term" value="P:carbohydrate metabolic process"/>
    <property type="evidence" value="ECO:0007669"/>
    <property type="project" value="InterPro"/>
</dbReference>
<comment type="similarity">
    <text evidence="2">Belongs to the PIGL family.</text>
</comment>
<name>A0A5K1VKA5_ENTHI</name>
<dbReference type="VEuPathDB" id="AmoebaDB:EHI_174640"/>
<dbReference type="Pfam" id="PF01182">
    <property type="entry name" value="Glucosamine_iso"/>
    <property type="match status" value="1"/>
</dbReference>
<reference evidence="4 5" key="1">
    <citation type="submission" date="2016-05" db="EMBL/GenBank/DDBJ databases">
        <title>First whole genome sequencing of Entamoeba histolytica HM1:IMSS-clone-6.</title>
        <authorList>
            <person name="Mukherjee Avik.K."/>
            <person name="Izumyama S."/>
            <person name="Nakada-Tsukui K."/>
            <person name="Nozaki T."/>
        </authorList>
    </citation>
    <scope>NUCLEOTIDE SEQUENCE [LARGE SCALE GENOMIC DNA]</scope>
    <source>
        <strain evidence="4 5">HM1:IMSS clone 6</strain>
    </source>
</reference>
<protein>
    <submittedName>
        <fullName evidence="4">Glucosamine 6 phosphate isomerase putative</fullName>
    </submittedName>
</protein>
<accession>A0A5K1VKA5</accession>
<dbReference type="InterPro" id="IPR052960">
    <property type="entry name" value="GlcN6P_deaminase-like"/>
</dbReference>
<dbReference type="EMBL" id="BDEQ01000001">
    <property type="protein sequence ID" value="GAT94310.1"/>
    <property type="molecule type" value="Genomic_DNA"/>
</dbReference>
<dbReference type="Gene3D" id="3.40.50.1360">
    <property type="match status" value="1"/>
</dbReference>
<dbReference type="GO" id="GO:0006044">
    <property type="term" value="P:N-acetylglucosamine metabolic process"/>
    <property type="evidence" value="ECO:0007669"/>
    <property type="project" value="InterPro"/>
</dbReference>
<dbReference type="VEuPathDB" id="AmoebaDB:KM1_295930"/>
<dbReference type="SUPFAM" id="SSF100950">
    <property type="entry name" value="NagB/RpiA/CoA transferase-like"/>
    <property type="match status" value="1"/>
</dbReference>
<organism evidence="4 5">
    <name type="scientific">Entamoeba histolytica</name>
    <dbReference type="NCBI Taxonomy" id="5759"/>
    <lineage>
        <taxon>Eukaryota</taxon>
        <taxon>Amoebozoa</taxon>
        <taxon>Evosea</taxon>
        <taxon>Archamoebae</taxon>
        <taxon>Mastigamoebida</taxon>
        <taxon>Entamoebidae</taxon>
        <taxon>Entamoeba</taxon>
    </lineage>
</organism>
<dbReference type="Proteomes" id="UP000078387">
    <property type="component" value="Unassembled WGS sequence"/>
</dbReference>
<dbReference type="SUPFAM" id="SSF102588">
    <property type="entry name" value="LmbE-like"/>
    <property type="match status" value="1"/>
</dbReference>
<gene>
    <name evidence="4" type="ORF">CL6EHI_174640</name>
</gene>
<dbReference type="VEuPathDB" id="AmoebaDB:EHI7A_194830"/>
<evidence type="ECO:0000313" key="5">
    <source>
        <dbReference type="Proteomes" id="UP000078387"/>
    </source>
</evidence>
<comment type="similarity">
    <text evidence="1">Belongs to the glucosamine/galactosamine-6-phosphate isomerase family.</text>
</comment>
<dbReference type="InterPro" id="IPR004547">
    <property type="entry name" value="Glucosamine6P_isomerase"/>
</dbReference>
<dbReference type="VEuPathDB" id="AmoebaDB:EHI8A_229700"/>
<evidence type="ECO:0000256" key="2">
    <source>
        <dbReference type="ARBA" id="ARBA00006066"/>
    </source>
</evidence>
<proteinExistence type="inferred from homology"/>
<dbReference type="InterPro" id="IPR024078">
    <property type="entry name" value="LmbE-like_dom_sf"/>
</dbReference>
<dbReference type="Pfam" id="PF02585">
    <property type="entry name" value="PIG-L"/>
    <property type="match status" value="1"/>
</dbReference>
<dbReference type="NCBIfam" id="NF002557">
    <property type="entry name" value="PRK02122.1"/>
    <property type="match status" value="1"/>
</dbReference>
<dbReference type="GO" id="GO:0004342">
    <property type="term" value="F:glucosamine-6-phosphate deaminase activity"/>
    <property type="evidence" value="ECO:0007669"/>
    <property type="project" value="InterPro"/>
</dbReference>
<evidence type="ECO:0000259" key="3">
    <source>
        <dbReference type="Pfam" id="PF01182"/>
    </source>
</evidence>
<dbReference type="AlphaFoldDB" id="A0A5K1VKA5"/>
<feature type="domain" description="Glucosamine/galactosamine-6-phosphate isomerase" evidence="3">
    <location>
        <begin position="37"/>
        <end position="252"/>
    </location>
</feature>
<dbReference type="GO" id="GO:0016853">
    <property type="term" value="F:isomerase activity"/>
    <property type="evidence" value="ECO:0007669"/>
    <property type="project" value="UniProtKB-KW"/>
</dbReference>
<dbReference type="InterPro" id="IPR006148">
    <property type="entry name" value="Glc/Gal-6P_isomerase"/>
</dbReference>
<dbReference type="PANTHER" id="PTHR42892">
    <property type="entry name" value="GLUCOSAMINE-6-PHOSPHATE DEAMINASE-LIKE PROTEIN BT_0258-RELATED"/>
    <property type="match status" value="1"/>
</dbReference>
<dbReference type="InterPro" id="IPR037171">
    <property type="entry name" value="NagB/RpiA_transferase-like"/>
</dbReference>
<evidence type="ECO:0000313" key="4">
    <source>
        <dbReference type="EMBL" id="GAT94310.1"/>
    </source>
</evidence>
<dbReference type="VEuPathDB" id="AmoebaDB:EHI5A_256170"/>
<comment type="caution">
    <text evidence="4">The sequence shown here is derived from an EMBL/GenBank/DDBJ whole genome shotgun (WGS) entry which is preliminary data.</text>
</comment>
<evidence type="ECO:0000256" key="1">
    <source>
        <dbReference type="ARBA" id="ARBA00005526"/>
    </source>
</evidence>
<sequence>MSSTNENIPQPIVRDIKLCQNEHIPTKVYKTSNEASIAAAHEIIDLIKAKNGHAVLGLATGSTPTAIYAELIRANKAGEVSFKDVITFNLDEYYPMKPEQIQSYHKFMNENLFDHIDIDKKNIHIPDGTLPMDKIEEFCLNYEKQIKEAGGIDIQILGIGRSGHIGFNEPGSPITSITRKIYLDRITRLDASGDFFGLENVPLQAITMGVGSIMSAKRILLLAFAEGKAKIIARAIEGESTELCAASLLQRHPNTTVFIDEPASSELTYYKNPWSLTLKDSTLNIQYDKPLIKKAVVWLSKECNKPILSLQEEDYYKHHLNALLEQCGSAESVNLFVFQSIQDAITGWPAGKRIKPTERALKVFDHPTLNKKSLYDSSLSNHKRICVFSPHPDDDVISMGGTIARLCEQGNEVHTVYETSGAIAVWDDDVKRLTHFACLYSKLIGANTELFESKAKEYSEFFKTKSCESGFRDNEEILEIKRVIRESEAVDASVHAGVKRENVHLLNLPFYQTGKTGKKPVGQNDIDIVKQVLKQVKPEIVFAAGDLSDPHGTHRKCTRVVLKALEQLESEGEEWVKQCDILLYRGAWQEWEIERADLIVPMSPQEVVFKRLVTFKHQSQKDLPLFPGADPREFWQRAEERNRNTAELLSKLGFAHFAAAEAFVRYDKSMSI</sequence>
<dbReference type="NCBIfam" id="TIGR00502">
    <property type="entry name" value="nagB"/>
    <property type="match status" value="1"/>
</dbReference>